<name>A0A8B7NPH7_HYAAZ</name>
<dbReference type="GO" id="GO:0005330">
    <property type="term" value="F:dopamine:sodium symporter activity"/>
    <property type="evidence" value="ECO:0007669"/>
    <property type="project" value="TreeGrafter"/>
</dbReference>
<feature type="transmembrane region" description="Helical" evidence="15">
    <location>
        <begin position="12"/>
        <end position="36"/>
    </location>
</feature>
<evidence type="ECO:0000256" key="5">
    <source>
        <dbReference type="ARBA" id="ARBA00022692"/>
    </source>
</evidence>
<dbReference type="GO" id="GO:0042734">
    <property type="term" value="C:presynaptic membrane"/>
    <property type="evidence" value="ECO:0007669"/>
    <property type="project" value="TreeGrafter"/>
</dbReference>
<feature type="binding site" evidence="14">
    <location>
        <position position="86"/>
    </location>
    <ligand>
        <name>Na(+)</name>
        <dbReference type="ChEBI" id="CHEBI:29101"/>
        <label>1</label>
    </ligand>
</feature>
<accession>A0A8B7NPH7</accession>
<dbReference type="OMA" id="MECIVIA"/>
<evidence type="ECO:0000256" key="13">
    <source>
        <dbReference type="ARBA" id="ARBA00023180"/>
    </source>
</evidence>
<feature type="transmembrane region" description="Helical" evidence="15">
    <location>
        <begin position="225"/>
        <end position="246"/>
    </location>
</feature>
<comment type="subcellular location">
    <subcellularLocation>
        <location evidence="1">Cell membrane</location>
        <topology evidence="1">Multi-pass membrane protein</topology>
    </subcellularLocation>
</comment>
<feature type="binding site" evidence="14">
    <location>
        <position position="82"/>
    </location>
    <ligand>
        <name>Na(+)</name>
        <dbReference type="ChEBI" id="CHEBI:29101"/>
        <label>1</label>
    </ligand>
</feature>
<feature type="transmembrane region" description="Helical" evidence="15">
    <location>
        <begin position="186"/>
        <end position="205"/>
    </location>
</feature>
<dbReference type="PANTHER" id="PTHR11616">
    <property type="entry name" value="SODIUM/CHLORIDE DEPENDENT TRANSPORTER"/>
    <property type="match status" value="1"/>
</dbReference>
<dbReference type="GO" id="GO:0046872">
    <property type="term" value="F:metal ion binding"/>
    <property type="evidence" value="ECO:0007669"/>
    <property type="project" value="UniProtKB-KW"/>
</dbReference>
<keyword evidence="4" id="KW-1003">Cell membrane</keyword>
<evidence type="ECO:0000256" key="7">
    <source>
        <dbReference type="ARBA" id="ARBA00022775"/>
    </source>
</evidence>
<dbReference type="AlphaFoldDB" id="A0A8B7NPH7"/>
<dbReference type="InterPro" id="IPR037272">
    <property type="entry name" value="SNS_sf"/>
</dbReference>
<keyword evidence="7" id="KW-0532">Neurotransmitter transport</keyword>
<keyword evidence="12" id="KW-1015">Disulfide bond</keyword>
<feature type="transmembrane region" description="Helical" evidence="15">
    <location>
        <begin position="142"/>
        <end position="165"/>
    </location>
</feature>
<dbReference type="OrthoDB" id="6581954at2759"/>
<feature type="transmembrane region" description="Helical" evidence="15">
    <location>
        <begin position="56"/>
        <end position="80"/>
    </location>
</feature>
<dbReference type="GO" id="GO:0015874">
    <property type="term" value="P:norepinephrine transport"/>
    <property type="evidence" value="ECO:0007669"/>
    <property type="project" value="TreeGrafter"/>
</dbReference>
<keyword evidence="6 14" id="KW-0479">Metal-binding</keyword>
<dbReference type="Pfam" id="PF00209">
    <property type="entry name" value="SNF"/>
    <property type="match status" value="1"/>
</dbReference>
<evidence type="ECO:0000256" key="3">
    <source>
        <dbReference type="ARBA" id="ARBA00022448"/>
    </source>
</evidence>
<evidence type="ECO:0000313" key="17">
    <source>
        <dbReference type="RefSeq" id="XP_018015588.1"/>
    </source>
</evidence>
<evidence type="ECO:0000256" key="14">
    <source>
        <dbReference type="PIRSR" id="PIRSR600175-1"/>
    </source>
</evidence>
<evidence type="ECO:0000256" key="2">
    <source>
        <dbReference type="ARBA" id="ARBA00006459"/>
    </source>
</evidence>
<comment type="similarity">
    <text evidence="2">Belongs to the sodium:neurotransmitter symporter (SNF) (TC 2.A.22) family.</text>
</comment>
<evidence type="ECO:0000256" key="4">
    <source>
        <dbReference type="ARBA" id="ARBA00022475"/>
    </source>
</evidence>
<dbReference type="GO" id="GO:0030424">
    <property type="term" value="C:axon"/>
    <property type="evidence" value="ECO:0007669"/>
    <property type="project" value="TreeGrafter"/>
</dbReference>
<feature type="binding site" evidence="14">
    <location>
        <position position="17"/>
    </location>
    <ligand>
        <name>Na(+)</name>
        <dbReference type="ChEBI" id="CHEBI:29101"/>
        <label>1</label>
    </ligand>
</feature>
<keyword evidence="13" id="KW-0325">Glycoprotein</keyword>
<feature type="binding site" evidence="14">
    <location>
        <position position="85"/>
    </location>
    <ligand>
        <name>Na(+)</name>
        <dbReference type="ChEBI" id="CHEBI:29101"/>
        <label>1</label>
    </ligand>
</feature>
<gene>
    <name evidence="17" type="primary">LOC108672435</name>
</gene>
<dbReference type="RefSeq" id="XP_018015588.1">
    <property type="nucleotide sequence ID" value="XM_018160099.1"/>
</dbReference>
<keyword evidence="3" id="KW-0813">Transport</keyword>
<evidence type="ECO:0000256" key="9">
    <source>
        <dbReference type="ARBA" id="ARBA00022989"/>
    </source>
</evidence>
<keyword evidence="5 15" id="KW-0812">Transmembrane</keyword>
<evidence type="ECO:0000256" key="11">
    <source>
        <dbReference type="ARBA" id="ARBA00023136"/>
    </source>
</evidence>
<protein>
    <submittedName>
        <fullName evidence="17">Sodium-dependent dopamine transporter-like</fullName>
    </submittedName>
</protein>
<reference evidence="17" key="1">
    <citation type="submission" date="2025-08" db="UniProtKB">
        <authorList>
            <consortium name="RefSeq"/>
        </authorList>
    </citation>
    <scope>IDENTIFICATION</scope>
    <source>
        <tissue evidence="17">Whole organism</tissue>
    </source>
</reference>
<sequence>MATSPHQGDALVTSLINCCTSFVSGFVIFSVLGYMAHITGQPIDKVVDEGPGLVFVVYPSAIATMPGSSFWSLMFFLMLLTLGLDSSFAGSEAVITALSDEVPAIARHRKAFVAALFGVDFLVGLFCCTQGGYYVFQVLEVYAAGFSILFAVFWEAIAVSWIYGLDRLCSDVRQMIGFAPGLYWRLCLKFFAPLMIGGVIVNGLISYEPLSVREAAVFPWQADTIGWVMAAASMAFIPGVAVYGICTTKGTFMQRMCTLCTPSNGGEGRRQRGGEGGGEQVAASTVVLSASNGVKTEALPPGMGERGGAGEAV</sequence>
<evidence type="ECO:0000313" key="16">
    <source>
        <dbReference type="Proteomes" id="UP000694843"/>
    </source>
</evidence>
<evidence type="ECO:0000256" key="10">
    <source>
        <dbReference type="ARBA" id="ARBA00023053"/>
    </source>
</evidence>
<feature type="transmembrane region" description="Helical" evidence="15">
    <location>
        <begin position="111"/>
        <end position="136"/>
    </location>
</feature>
<dbReference type="Proteomes" id="UP000694843">
    <property type="component" value="Unplaced"/>
</dbReference>
<evidence type="ECO:0000256" key="12">
    <source>
        <dbReference type="ARBA" id="ARBA00023157"/>
    </source>
</evidence>
<dbReference type="GO" id="GO:0032809">
    <property type="term" value="C:neuronal cell body membrane"/>
    <property type="evidence" value="ECO:0007669"/>
    <property type="project" value="TreeGrafter"/>
</dbReference>
<evidence type="ECO:0000256" key="15">
    <source>
        <dbReference type="SAM" id="Phobius"/>
    </source>
</evidence>
<dbReference type="GeneID" id="108672435"/>
<dbReference type="GO" id="GO:0006865">
    <property type="term" value="P:amino acid transport"/>
    <property type="evidence" value="ECO:0007669"/>
    <property type="project" value="TreeGrafter"/>
</dbReference>
<dbReference type="KEGG" id="hazt:108672435"/>
<keyword evidence="8" id="KW-0769">Symport</keyword>
<keyword evidence="16" id="KW-1185">Reference proteome</keyword>
<organism evidence="16 17">
    <name type="scientific">Hyalella azteca</name>
    <name type="common">Amphipod</name>
    <dbReference type="NCBI Taxonomy" id="294128"/>
    <lineage>
        <taxon>Eukaryota</taxon>
        <taxon>Metazoa</taxon>
        <taxon>Ecdysozoa</taxon>
        <taxon>Arthropoda</taxon>
        <taxon>Crustacea</taxon>
        <taxon>Multicrustacea</taxon>
        <taxon>Malacostraca</taxon>
        <taxon>Eumalacostraca</taxon>
        <taxon>Peracarida</taxon>
        <taxon>Amphipoda</taxon>
        <taxon>Senticaudata</taxon>
        <taxon>Talitrida</taxon>
        <taxon>Talitroidea</taxon>
        <taxon>Hyalellidae</taxon>
        <taxon>Hyalella</taxon>
    </lineage>
</organism>
<evidence type="ECO:0000256" key="1">
    <source>
        <dbReference type="ARBA" id="ARBA00004651"/>
    </source>
</evidence>
<evidence type="ECO:0000256" key="6">
    <source>
        <dbReference type="ARBA" id="ARBA00022723"/>
    </source>
</evidence>
<dbReference type="PANTHER" id="PTHR11616:SF320">
    <property type="entry name" value="SODIUM-DEPENDENT NORADRENALINE TRANSPORTER"/>
    <property type="match status" value="1"/>
</dbReference>
<dbReference type="GO" id="GO:0051583">
    <property type="term" value="P:dopamine uptake involved in synaptic transmission"/>
    <property type="evidence" value="ECO:0007669"/>
    <property type="project" value="TreeGrafter"/>
</dbReference>
<evidence type="ECO:0000256" key="8">
    <source>
        <dbReference type="ARBA" id="ARBA00022847"/>
    </source>
</evidence>
<keyword evidence="9 15" id="KW-1133">Transmembrane helix</keyword>
<dbReference type="SUPFAM" id="SSF161070">
    <property type="entry name" value="SNF-like"/>
    <property type="match status" value="1"/>
</dbReference>
<dbReference type="PROSITE" id="PS50267">
    <property type="entry name" value="NA_NEUROTRAN_SYMP_3"/>
    <property type="match status" value="1"/>
</dbReference>
<keyword evidence="11 15" id="KW-0472">Membrane</keyword>
<proteinExistence type="inferred from homology"/>
<keyword evidence="10 14" id="KW-0915">Sodium</keyword>
<dbReference type="InterPro" id="IPR000175">
    <property type="entry name" value="Na/ntran_symport"/>
</dbReference>
<dbReference type="PRINTS" id="PR00176">
    <property type="entry name" value="NANEUSMPORT"/>
</dbReference>